<evidence type="ECO:0000313" key="1">
    <source>
        <dbReference type="EMBL" id="RLQ21077.1"/>
    </source>
</evidence>
<comment type="caution">
    <text evidence="1">The sequence shown here is derived from an EMBL/GenBank/DDBJ whole genome shotgun (WGS) entry which is preliminary data.</text>
</comment>
<dbReference type="InterPro" id="IPR010419">
    <property type="entry name" value="CO_DH_gsu"/>
</dbReference>
<protein>
    <submittedName>
        <fullName evidence="1">Carbon monoxide dehydrogenase</fullName>
    </submittedName>
</protein>
<dbReference type="Gene3D" id="3.30.530.20">
    <property type="match status" value="1"/>
</dbReference>
<dbReference type="OrthoDB" id="9808623at2"/>
<dbReference type="RefSeq" id="WP_117955991.1">
    <property type="nucleotide sequence ID" value="NZ_QRAN01000016.1"/>
</dbReference>
<organism evidence="1 2">
    <name type="scientific">Seongchinamella sediminis</name>
    <dbReference type="NCBI Taxonomy" id="2283635"/>
    <lineage>
        <taxon>Bacteria</taxon>
        <taxon>Pseudomonadati</taxon>
        <taxon>Pseudomonadota</taxon>
        <taxon>Gammaproteobacteria</taxon>
        <taxon>Cellvibrionales</taxon>
        <taxon>Halieaceae</taxon>
        <taxon>Seongchinamella</taxon>
    </lineage>
</organism>
<evidence type="ECO:0000313" key="2">
    <source>
        <dbReference type="Proteomes" id="UP000265509"/>
    </source>
</evidence>
<dbReference type="AlphaFoldDB" id="A0A3L7DU09"/>
<dbReference type="PANTHER" id="PTHR38588">
    <property type="entry name" value="BLL0334 PROTEIN"/>
    <property type="match status" value="1"/>
</dbReference>
<dbReference type="InterPro" id="IPR023393">
    <property type="entry name" value="START-like_dom_sf"/>
</dbReference>
<dbReference type="Pfam" id="PF06240">
    <property type="entry name" value="COXG"/>
    <property type="match status" value="1"/>
</dbReference>
<gene>
    <name evidence="1" type="ORF">DWB85_14360</name>
</gene>
<dbReference type="PANTHER" id="PTHR38588:SF1">
    <property type="entry name" value="BLL0334 PROTEIN"/>
    <property type="match status" value="1"/>
</dbReference>
<name>A0A3L7DU09_9GAMM</name>
<dbReference type="EMBL" id="QRAN01000016">
    <property type="protein sequence ID" value="RLQ21077.1"/>
    <property type="molecule type" value="Genomic_DNA"/>
</dbReference>
<keyword evidence="2" id="KW-1185">Reference proteome</keyword>
<proteinExistence type="predicted"/>
<accession>A0A3L7DU09</accession>
<sequence>MAIELKEVFQVAAPIDEVWKFLMDPERMIVCLPGATVTEIINDKQFIGSVKLKIGAITAKYAGTITYTTADQSTYTCVMLAEAKEKGGGTVSGTITTVLVEKEGVVEATVESCIDMTGRVVQVGRGMIEGVAAEIIGKFVKNIKKTLEVPAAGEGTAPGEAPQAPPAFQREEKEESINVLAVVFKVIWQGFVNFFKRLFGRGK</sequence>
<dbReference type="CDD" id="cd07823">
    <property type="entry name" value="SRPBCC_5"/>
    <property type="match status" value="1"/>
</dbReference>
<dbReference type="Proteomes" id="UP000265509">
    <property type="component" value="Unassembled WGS sequence"/>
</dbReference>
<dbReference type="SUPFAM" id="SSF55961">
    <property type="entry name" value="Bet v1-like"/>
    <property type="match status" value="1"/>
</dbReference>
<reference evidence="1 2" key="1">
    <citation type="submission" date="2018-07" db="EMBL/GenBank/DDBJ databases">
        <title>Halioglobus sp. genome submission.</title>
        <authorList>
            <person name="Ye M.-Q."/>
            <person name="Du Z.-J."/>
        </authorList>
    </citation>
    <scope>NUCLEOTIDE SEQUENCE [LARGE SCALE GENOMIC DNA]</scope>
    <source>
        <strain evidence="1 2">U0301</strain>
    </source>
</reference>